<evidence type="ECO:0000256" key="1">
    <source>
        <dbReference type="SAM" id="MobiDB-lite"/>
    </source>
</evidence>
<keyword evidence="3" id="KW-1185">Reference proteome</keyword>
<comment type="caution">
    <text evidence="2">The sequence shown here is derived from an EMBL/GenBank/DDBJ whole genome shotgun (WGS) entry which is preliminary data.</text>
</comment>
<feature type="region of interest" description="Disordered" evidence="1">
    <location>
        <begin position="1"/>
        <end position="35"/>
    </location>
</feature>
<sequence>MAAASKRQAARPRAESDSPAHAWAPPAPGSPVASPVAAESFLGDLGFGLTDAGTWRRPGESDAGPPPQLLLEVEGHEEGRGHTWYVLGCSLEEARGARRTWKVRRRLAQLRDVLHGSARDALGGDLYGELFARTPFASRGAPAGTTERLRAWCKTLAKCINDGKAPPMLVALTLQFLQVPAALEEDAAQGGAGAPPAAAGVHVKSDTAPVV</sequence>
<reference evidence="2" key="1">
    <citation type="submission" date="2023-10" db="EMBL/GenBank/DDBJ databases">
        <authorList>
            <person name="Chen Y."/>
            <person name="Shah S."/>
            <person name="Dougan E. K."/>
            <person name="Thang M."/>
            <person name="Chan C."/>
        </authorList>
    </citation>
    <scope>NUCLEOTIDE SEQUENCE [LARGE SCALE GENOMIC DNA]</scope>
</reference>
<accession>A0ABN9XNM9</accession>
<protein>
    <recommendedName>
        <fullName evidence="4">PX domain-containing protein</fullName>
    </recommendedName>
</protein>
<feature type="region of interest" description="Disordered" evidence="1">
    <location>
        <begin position="188"/>
        <end position="211"/>
    </location>
</feature>
<dbReference type="Proteomes" id="UP001189429">
    <property type="component" value="Unassembled WGS sequence"/>
</dbReference>
<evidence type="ECO:0000313" key="2">
    <source>
        <dbReference type="EMBL" id="CAK0901515.1"/>
    </source>
</evidence>
<name>A0ABN9XNM9_9DINO</name>
<gene>
    <name evidence="2" type="ORF">PCOR1329_LOCUS78438</name>
</gene>
<organism evidence="2 3">
    <name type="scientific">Prorocentrum cordatum</name>
    <dbReference type="NCBI Taxonomy" id="2364126"/>
    <lineage>
        <taxon>Eukaryota</taxon>
        <taxon>Sar</taxon>
        <taxon>Alveolata</taxon>
        <taxon>Dinophyceae</taxon>
        <taxon>Prorocentrales</taxon>
        <taxon>Prorocentraceae</taxon>
        <taxon>Prorocentrum</taxon>
    </lineage>
</organism>
<dbReference type="EMBL" id="CAUYUJ010020944">
    <property type="protein sequence ID" value="CAK0901515.1"/>
    <property type="molecule type" value="Genomic_DNA"/>
</dbReference>
<proteinExistence type="predicted"/>
<evidence type="ECO:0008006" key="4">
    <source>
        <dbReference type="Google" id="ProtNLM"/>
    </source>
</evidence>
<evidence type="ECO:0000313" key="3">
    <source>
        <dbReference type="Proteomes" id="UP001189429"/>
    </source>
</evidence>